<proteinExistence type="predicted"/>
<dbReference type="AlphaFoldDB" id="A0A3F3J050"/>
<protein>
    <submittedName>
        <fullName evidence="1">Uncharacterized protein</fullName>
    </submittedName>
</protein>
<reference evidence="1" key="1">
    <citation type="submission" date="2016-09" db="EMBL/GenBank/DDBJ databases">
        <title>Whole genome sequencing of Salmonella enterica.</title>
        <authorList>
            <person name="Bell R."/>
        </authorList>
    </citation>
    <scope>NUCLEOTIDE SEQUENCE [LARGE SCALE GENOMIC DNA]</scope>
    <source>
        <strain evidence="1">CFSAN044929</strain>
    </source>
</reference>
<organism evidence="1">
    <name type="scientific">Salmonella enterica</name>
    <name type="common">Salmonella choleraesuis</name>
    <dbReference type="NCBI Taxonomy" id="28901"/>
    <lineage>
        <taxon>Bacteria</taxon>
        <taxon>Pseudomonadati</taxon>
        <taxon>Pseudomonadota</taxon>
        <taxon>Gammaproteobacteria</taxon>
        <taxon>Enterobacterales</taxon>
        <taxon>Enterobacteriaceae</taxon>
        <taxon>Salmonella</taxon>
    </lineage>
</organism>
<gene>
    <name evidence="1" type="ORF">A7S51_11150</name>
</gene>
<name>A0A3F3J050_SALER</name>
<dbReference type="EMBL" id="MLTE01000006">
    <property type="protein sequence ID" value="OHJ52718.1"/>
    <property type="molecule type" value="Genomic_DNA"/>
</dbReference>
<dbReference type="Proteomes" id="UP000866740">
    <property type="component" value="Unassembled WGS sequence"/>
</dbReference>
<comment type="caution">
    <text evidence="1">The sequence shown here is derived from an EMBL/GenBank/DDBJ whole genome shotgun (WGS) entry which is preliminary data.</text>
</comment>
<sequence>MKPDELERLYSISAQLKKGLENISTGRVDTGKAWVEEGTWALNILLRLVESENTRGRLDNE</sequence>
<evidence type="ECO:0000313" key="1">
    <source>
        <dbReference type="EMBL" id="OHJ52718.1"/>
    </source>
</evidence>
<accession>A0A3F3J050</accession>
<dbReference type="RefSeq" id="WP_070801659.1">
    <property type="nucleotide sequence ID" value="NZ_MLTE01000006.1"/>
</dbReference>